<dbReference type="GO" id="GO:0007032">
    <property type="term" value="P:endosome organization"/>
    <property type="evidence" value="ECO:0007669"/>
    <property type="project" value="TreeGrafter"/>
</dbReference>
<dbReference type="GO" id="GO:0005768">
    <property type="term" value="C:endosome"/>
    <property type="evidence" value="ECO:0007669"/>
    <property type="project" value="TreeGrafter"/>
</dbReference>
<evidence type="ECO:0000256" key="1">
    <source>
        <dbReference type="ARBA" id="ARBA00006224"/>
    </source>
</evidence>
<dbReference type="PANTHER" id="PTHR15691">
    <property type="entry name" value="WASH COMPLEX SUBUNIT 5"/>
    <property type="match status" value="1"/>
</dbReference>
<gene>
    <name evidence="2" type="ORF">O3P69_001053</name>
</gene>
<reference evidence="2 3" key="1">
    <citation type="submission" date="2023-03" db="EMBL/GenBank/DDBJ databases">
        <title>High-quality genome of Scylla paramamosain provides insights in environmental adaptation.</title>
        <authorList>
            <person name="Zhang L."/>
        </authorList>
    </citation>
    <scope>NUCLEOTIDE SEQUENCE [LARGE SCALE GENOMIC DNA]</scope>
    <source>
        <strain evidence="2">LZ_2023a</strain>
        <tissue evidence="2">Muscle</tissue>
    </source>
</reference>
<proteinExistence type="inferred from homology"/>
<comment type="similarity">
    <text evidence="1">Belongs to the strumpellin family.</text>
</comment>
<dbReference type="GO" id="GO:0051125">
    <property type="term" value="P:regulation of actin nucleation"/>
    <property type="evidence" value="ECO:0007669"/>
    <property type="project" value="TreeGrafter"/>
</dbReference>
<evidence type="ECO:0000313" key="3">
    <source>
        <dbReference type="Proteomes" id="UP001487740"/>
    </source>
</evidence>
<dbReference type="InterPro" id="IPR019393">
    <property type="entry name" value="WASH_strumpellin"/>
</dbReference>
<evidence type="ECO:0008006" key="4">
    <source>
        <dbReference type="Google" id="ProtNLM"/>
    </source>
</evidence>
<comment type="caution">
    <text evidence="2">The sequence shown here is derived from an EMBL/GenBank/DDBJ whole genome shotgun (WGS) entry which is preliminary data.</text>
</comment>
<dbReference type="Pfam" id="PF10266">
    <property type="entry name" value="Strumpellin"/>
    <property type="match status" value="1"/>
</dbReference>
<dbReference type="PANTHER" id="PTHR15691:SF6">
    <property type="entry name" value="WASH COMPLEX SUBUNIT 5"/>
    <property type="match status" value="1"/>
</dbReference>
<keyword evidence="3" id="KW-1185">Reference proteome</keyword>
<accession>A0AAW0UR18</accession>
<dbReference type="GO" id="GO:0071203">
    <property type="term" value="C:WASH complex"/>
    <property type="evidence" value="ECO:0007669"/>
    <property type="project" value="InterPro"/>
</dbReference>
<evidence type="ECO:0000313" key="2">
    <source>
        <dbReference type="EMBL" id="KAK8401658.1"/>
    </source>
</evidence>
<name>A0AAW0UR18_SCYPA</name>
<organism evidence="2 3">
    <name type="scientific">Scylla paramamosain</name>
    <name type="common">Mud crab</name>
    <dbReference type="NCBI Taxonomy" id="85552"/>
    <lineage>
        <taxon>Eukaryota</taxon>
        <taxon>Metazoa</taxon>
        <taxon>Ecdysozoa</taxon>
        <taxon>Arthropoda</taxon>
        <taxon>Crustacea</taxon>
        <taxon>Multicrustacea</taxon>
        <taxon>Malacostraca</taxon>
        <taxon>Eumalacostraca</taxon>
        <taxon>Eucarida</taxon>
        <taxon>Decapoda</taxon>
        <taxon>Pleocyemata</taxon>
        <taxon>Brachyura</taxon>
        <taxon>Eubrachyura</taxon>
        <taxon>Portunoidea</taxon>
        <taxon>Portunidae</taxon>
        <taxon>Portuninae</taxon>
        <taxon>Scylla</taxon>
    </lineage>
</organism>
<dbReference type="GO" id="GO:0030041">
    <property type="term" value="P:actin filament polymerization"/>
    <property type="evidence" value="ECO:0007669"/>
    <property type="project" value="TreeGrafter"/>
</dbReference>
<protein>
    <recommendedName>
        <fullName evidence="4">WASH complex subunit strumpellin</fullName>
    </recommendedName>
</protein>
<sequence>MKWLYSEVKKMDLLAENNVCGQALLRLVARGNSIIAELMRLADYVPQVFRLETKAEQQKYGDIVLDFAYFKAADGFNKKIENSSVLMDIDDEIRESHRSILGRIYSAFESIHRYVSDLNGFLQDLNEGIFIQRTLENMFLIEDGKQLMCEALYLYGVMLLVVDYLFPGLVRERIIVAHHRYAGQKASSDTNIDDVCKLLRSTGYSSLPGTKRPLNYPEDYFRRVELPGNYISHVLGYLRSDDIYHQVQAYPSPEHRSAALANQAAMLFVCLYFSPNILISQTAKMREIVDKFFPDNWVLSYYMGLTVNLIEAWEPYKAAKQALNNTLEVTNIRDQATRISAKITNLLKQTEQLRADGALSEGRVLDHSNKILNLLRECNVALRWVMLHAASLSRGGAESNRRCKVVRDQVVADLQYNPMTVFQLLLNTASLEHDLTQIYKRLVSEKEENWKKYCMEANQQALELSEVFSGNRPLARVEKNDRLNKWFRDIGEEILSLSLEEPGPSGRKIIQLIQAMKDVKEYHSLESSAGVVQAINEVVAALQSLVRVAGVTEDELVTLSLISDLSYAWVLVDDYTPIMQAAVKKDPSHVARLRAVFLKLSSGLDLPLLRINQARSPDLISVSAYYSGELVSYVRKVLQIIPETMFGLLAKIIKLQTEKIKEVPTRLDKDKMRDFAQLPERYQMAELSHRVAVLAEGVAMMETTLVGVIQVDPRRLLEDGVRRELVQLVAKILHEGLTFSTKVKGSELYRRLSMVGQQMNGFRTSFEYIQDYISMYGLKIWQEEMSRIINYNVEQECNQLVKKKISDHESIYQSVAIPIPKFSPADPQSVNFIGRLVREILRITDPKCTVYVAQLRTWYDSKSHTEVLSSSVMGTVESSISTAGLTGVDKLLAFLIVTELQALVREVERAWKKDATLKEALKMMMPQLGQNSPIVAQPVRQYTGWVQRTNKLCTLITDHIMKVGQMQILRLHAASRLNSSCKFDAKYLAAALSTMNEFIPRSLMADVKQHYTDPTRPYPDEDGALTSELSVFLEWCGMTQPLDRIYITTHALPPLALLLLLTVVSQFPKMHFSKQIGGLASIRGNEGVDGEPFVVGLVTVLRQYHQDHTLRFLQLLAQCITSYGAHTAANNVNKGVDLPHETVTGLAILEEVAKKMSIPKKTLSLYVPKHLMAAHNG</sequence>
<dbReference type="AlphaFoldDB" id="A0AAW0UR18"/>
<dbReference type="GO" id="GO:0140285">
    <property type="term" value="P:endosome fission"/>
    <property type="evidence" value="ECO:0007669"/>
    <property type="project" value="TreeGrafter"/>
</dbReference>
<dbReference type="EMBL" id="JARAKH010000008">
    <property type="protein sequence ID" value="KAK8401658.1"/>
    <property type="molecule type" value="Genomic_DNA"/>
</dbReference>
<dbReference type="Proteomes" id="UP001487740">
    <property type="component" value="Unassembled WGS sequence"/>
</dbReference>